<gene>
    <name evidence="2" type="ORF">Q4527_05465</name>
</gene>
<name>A0AAW7YWQ8_9ALTE</name>
<comment type="caution">
    <text evidence="2">The sequence shown here is derived from an EMBL/GenBank/DDBJ whole genome shotgun (WGS) entry which is preliminary data.</text>
</comment>
<evidence type="ECO:0000313" key="2">
    <source>
        <dbReference type="EMBL" id="MDO6576829.1"/>
    </source>
</evidence>
<sequence>MTQTLAASPLAESAPASTDTRIKKSSTSVEPIVLTDIYNDECNIAIWQRHLDFPFLASLTTFVKNGGKLTAARQLSSDSAEAYIRTLADDQPFAPQLHAYIAELVDMFICLFEAKTVGFRLSTLDKAMCPRFHVDRVPCRLVTTFVGPGSQWLEHNNTDREMLGHKSGALTDDNSGLYRTAQDIQTLETGDVAILKGELWHGNENAGIVHRSPPVSSSQPRIVMTLDLVD</sequence>
<accession>A0AAW7YWQ8</accession>
<dbReference type="Proteomes" id="UP001170717">
    <property type="component" value="Unassembled WGS sequence"/>
</dbReference>
<feature type="compositionally biased region" description="Low complexity" evidence="1">
    <location>
        <begin position="1"/>
        <end position="17"/>
    </location>
</feature>
<reference evidence="2" key="1">
    <citation type="submission" date="2023-07" db="EMBL/GenBank/DDBJ databases">
        <title>Genome content predicts the carbon catabolic preferences of heterotrophic bacteria.</title>
        <authorList>
            <person name="Gralka M."/>
        </authorList>
    </citation>
    <scope>NUCLEOTIDE SEQUENCE</scope>
    <source>
        <strain evidence="2">F2M12</strain>
    </source>
</reference>
<dbReference type="EMBL" id="JAUOQI010000003">
    <property type="protein sequence ID" value="MDO6576829.1"/>
    <property type="molecule type" value="Genomic_DNA"/>
</dbReference>
<protein>
    <submittedName>
        <fullName evidence="2">DUF1826 domain-containing protein</fullName>
    </submittedName>
</protein>
<evidence type="ECO:0000256" key="1">
    <source>
        <dbReference type="SAM" id="MobiDB-lite"/>
    </source>
</evidence>
<proteinExistence type="predicted"/>
<dbReference type="Pfam" id="PF08856">
    <property type="entry name" value="DUF1826"/>
    <property type="match status" value="1"/>
</dbReference>
<feature type="region of interest" description="Disordered" evidence="1">
    <location>
        <begin position="1"/>
        <end position="22"/>
    </location>
</feature>
<evidence type="ECO:0000313" key="3">
    <source>
        <dbReference type="Proteomes" id="UP001170717"/>
    </source>
</evidence>
<dbReference type="RefSeq" id="WP_061998069.1">
    <property type="nucleotide sequence ID" value="NZ_CAXIBE010000011.1"/>
</dbReference>
<dbReference type="AlphaFoldDB" id="A0AAW7YWQ8"/>
<dbReference type="InterPro" id="IPR014955">
    <property type="entry name" value="DUF1826"/>
</dbReference>
<organism evidence="2 3">
    <name type="scientific">Alteromonas stellipolaris</name>
    <dbReference type="NCBI Taxonomy" id="233316"/>
    <lineage>
        <taxon>Bacteria</taxon>
        <taxon>Pseudomonadati</taxon>
        <taxon>Pseudomonadota</taxon>
        <taxon>Gammaproteobacteria</taxon>
        <taxon>Alteromonadales</taxon>
        <taxon>Alteromonadaceae</taxon>
        <taxon>Alteromonas/Salinimonas group</taxon>
        <taxon>Alteromonas</taxon>
    </lineage>
</organism>